<dbReference type="InterPro" id="IPR025562">
    <property type="entry name" value="Tae4"/>
</dbReference>
<accession>A0A3D8I4J5</accession>
<dbReference type="AlphaFoldDB" id="A0A3D8I4J5"/>
<organism evidence="1 2">
    <name type="scientific">Helicobacter didelphidarum</name>
    <dbReference type="NCBI Taxonomy" id="2040648"/>
    <lineage>
        <taxon>Bacteria</taxon>
        <taxon>Pseudomonadati</taxon>
        <taxon>Campylobacterota</taxon>
        <taxon>Epsilonproteobacteria</taxon>
        <taxon>Campylobacterales</taxon>
        <taxon>Helicobacteraceae</taxon>
        <taxon>Helicobacter</taxon>
    </lineage>
</organism>
<dbReference type="Gene3D" id="3.90.1720.70">
    <property type="match status" value="1"/>
</dbReference>
<gene>
    <name evidence="1" type="ORF">CQA53_11100</name>
</gene>
<keyword evidence="2" id="KW-1185">Reference proteome</keyword>
<dbReference type="RefSeq" id="WP_115543984.1">
    <property type="nucleotide sequence ID" value="NZ_NXLQ01000104.1"/>
</dbReference>
<name>A0A3D8I4J5_9HELI</name>
<dbReference type="Pfam" id="PF14113">
    <property type="entry name" value="Tae4"/>
    <property type="match status" value="1"/>
</dbReference>
<comment type="caution">
    <text evidence="1">The sequence shown here is derived from an EMBL/GenBank/DDBJ whole genome shotgun (WGS) entry which is preliminary data.</text>
</comment>
<sequence>MVGGTPLSEYINYKNFFGRSAGYADYSNTCALQVSYALNYGGMPIKDSISRDKTKRPKGFENVTILQGTDNHNYITGVINITSFLQLKSFWGNADEPYNPKTMTTKQENINFYNNEFSKFDKSGVVAMIISGWSNADGHITLWNGKDKKFLDNFNYLLDVRDIVIIKKLYFWELL</sequence>
<dbReference type="Proteomes" id="UP000256379">
    <property type="component" value="Unassembled WGS sequence"/>
</dbReference>
<dbReference type="OrthoDB" id="8480759at2"/>
<evidence type="ECO:0008006" key="3">
    <source>
        <dbReference type="Google" id="ProtNLM"/>
    </source>
</evidence>
<evidence type="ECO:0000313" key="2">
    <source>
        <dbReference type="Proteomes" id="UP000256379"/>
    </source>
</evidence>
<dbReference type="EMBL" id="NXLQ01000104">
    <property type="protein sequence ID" value="RDU60068.1"/>
    <property type="molecule type" value="Genomic_DNA"/>
</dbReference>
<reference evidence="1 2" key="1">
    <citation type="submission" date="2018-04" db="EMBL/GenBank/DDBJ databases">
        <title>Novel Campyloabacter and Helicobacter Species and Strains.</title>
        <authorList>
            <person name="Mannion A.J."/>
            <person name="Shen Z."/>
            <person name="Fox J.G."/>
        </authorList>
    </citation>
    <scope>NUCLEOTIDE SEQUENCE [LARGE SCALE GENOMIC DNA]</scope>
    <source>
        <strain evidence="1 2">MIT 17-337</strain>
    </source>
</reference>
<protein>
    <recommendedName>
        <fullName evidence="3">Type VI secretion system amidase effector protein Tae4</fullName>
    </recommendedName>
</protein>
<evidence type="ECO:0000313" key="1">
    <source>
        <dbReference type="EMBL" id="RDU60068.1"/>
    </source>
</evidence>
<proteinExistence type="predicted"/>